<organism evidence="7 8">
    <name type="scientific">Halogranum amylolyticum</name>
    <dbReference type="NCBI Taxonomy" id="660520"/>
    <lineage>
        <taxon>Archaea</taxon>
        <taxon>Methanobacteriati</taxon>
        <taxon>Methanobacteriota</taxon>
        <taxon>Stenosarchaea group</taxon>
        <taxon>Halobacteria</taxon>
        <taxon>Halobacteriales</taxon>
        <taxon>Haloferacaceae</taxon>
    </lineage>
</organism>
<feature type="transmembrane region" description="Helical" evidence="5">
    <location>
        <begin position="212"/>
        <end position="234"/>
    </location>
</feature>
<name>A0A1H8W836_9EURY</name>
<sequence length="329" mass="34509">MTADVGLLGLLAVGAVALVVLVESAEIAVDRALSLATYYDVSDVVVSVTVLAVGTSLPELAAHVIASLGILVGTLDYGVTSATILGGNMGSSTVQQTLLMGVFLIGFGHVTVTERFLRTTYLPMLGAFALTFAVAIDGSFGRLDGVVLLIAFAGYTYYALRQRERRLRLPETESTNVRRDVLVAIGALVGILASSYVVLVVVQVVVDELALGGSMLGVVTLGLAAALPELSTVVDAIRRRAPNVALGTLVGSNVVNPLVGIGLGGVISGYRVPRSVVVWDLPFKFVVGVALLAVVLRRDSRTLRRHDGALLVVAYFGYVTVRLLLFATE</sequence>
<evidence type="ECO:0000256" key="1">
    <source>
        <dbReference type="ARBA" id="ARBA00004141"/>
    </source>
</evidence>
<keyword evidence="3 5" id="KW-1133">Transmembrane helix</keyword>
<evidence type="ECO:0000256" key="2">
    <source>
        <dbReference type="ARBA" id="ARBA00022692"/>
    </source>
</evidence>
<feature type="transmembrane region" description="Helical" evidence="5">
    <location>
        <begin position="142"/>
        <end position="160"/>
    </location>
</feature>
<feature type="transmembrane region" description="Helical" evidence="5">
    <location>
        <begin position="181"/>
        <end position="206"/>
    </location>
</feature>
<keyword evidence="8" id="KW-1185">Reference proteome</keyword>
<dbReference type="AlphaFoldDB" id="A0A1H8W836"/>
<feature type="domain" description="Sodium/calcium exchanger membrane region" evidence="6">
    <location>
        <begin position="182"/>
        <end position="323"/>
    </location>
</feature>
<dbReference type="PANTHER" id="PTHR10846">
    <property type="entry name" value="SODIUM/POTASSIUM/CALCIUM EXCHANGER"/>
    <property type="match status" value="1"/>
</dbReference>
<dbReference type="InterPro" id="IPR044880">
    <property type="entry name" value="NCX_ion-bd_dom_sf"/>
</dbReference>
<feature type="domain" description="Sodium/calcium exchanger membrane region" evidence="6">
    <location>
        <begin position="11"/>
        <end position="160"/>
    </location>
</feature>
<proteinExistence type="predicted"/>
<dbReference type="GO" id="GO:0008273">
    <property type="term" value="F:calcium, potassium:sodium antiporter activity"/>
    <property type="evidence" value="ECO:0007669"/>
    <property type="project" value="TreeGrafter"/>
</dbReference>
<dbReference type="Proteomes" id="UP000199126">
    <property type="component" value="Unassembled WGS sequence"/>
</dbReference>
<evidence type="ECO:0000259" key="6">
    <source>
        <dbReference type="Pfam" id="PF01699"/>
    </source>
</evidence>
<dbReference type="Pfam" id="PF01699">
    <property type="entry name" value="Na_Ca_ex"/>
    <property type="match status" value="2"/>
</dbReference>
<dbReference type="GO" id="GO:0006874">
    <property type="term" value="P:intracellular calcium ion homeostasis"/>
    <property type="evidence" value="ECO:0007669"/>
    <property type="project" value="TreeGrafter"/>
</dbReference>
<comment type="subcellular location">
    <subcellularLocation>
        <location evidence="1">Membrane</location>
        <topology evidence="1">Multi-pass membrane protein</topology>
    </subcellularLocation>
</comment>
<evidence type="ECO:0000313" key="7">
    <source>
        <dbReference type="EMBL" id="SEP23815.1"/>
    </source>
</evidence>
<feature type="transmembrane region" description="Helical" evidence="5">
    <location>
        <begin position="119"/>
        <end position="136"/>
    </location>
</feature>
<gene>
    <name evidence="7" type="ORF">SAMN04487948_12520</name>
</gene>
<evidence type="ECO:0000256" key="4">
    <source>
        <dbReference type="ARBA" id="ARBA00023136"/>
    </source>
</evidence>
<protein>
    <submittedName>
        <fullName evidence="7">Cation:H+ antiporter</fullName>
    </submittedName>
</protein>
<evidence type="ECO:0000256" key="3">
    <source>
        <dbReference type="ARBA" id="ARBA00022989"/>
    </source>
</evidence>
<dbReference type="InterPro" id="IPR004481">
    <property type="entry name" value="K/Na/Ca-exchanger"/>
</dbReference>
<dbReference type="EMBL" id="FODV01000025">
    <property type="protein sequence ID" value="SEP23815.1"/>
    <property type="molecule type" value="Genomic_DNA"/>
</dbReference>
<dbReference type="GO" id="GO:0005886">
    <property type="term" value="C:plasma membrane"/>
    <property type="evidence" value="ECO:0007669"/>
    <property type="project" value="TreeGrafter"/>
</dbReference>
<feature type="transmembrane region" description="Helical" evidence="5">
    <location>
        <begin position="94"/>
        <end position="112"/>
    </location>
</feature>
<dbReference type="Gene3D" id="1.20.1420.30">
    <property type="entry name" value="NCX, central ion-binding region"/>
    <property type="match status" value="1"/>
</dbReference>
<feature type="transmembrane region" description="Helical" evidence="5">
    <location>
        <begin position="246"/>
        <end position="270"/>
    </location>
</feature>
<feature type="transmembrane region" description="Helical" evidence="5">
    <location>
        <begin position="276"/>
        <end position="296"/>
    </location>
</feature>
<keyword evidence="2 5" id="KW-0812">Transmembrane</keyword>
<dbReference type="GO" id="GO:0005262">
    <property type="term" value="F:calcium channel activity"/>
    <property type="evidence" value="ECO:0007669"/>
    <property type="project" value="TreeGrafter"/>
</dbReference>
<dbReference type="InterPro" id="IPR004837">
    <property type="entry name" value="NaCa_Exmemb"/>
</dbReference>
<evidence type="ECO:0000256" key="5">
    <source>
        <dbReference type="SAM" id="Phobius"/>
    </source>
</evidence>
<keyword evidence="4 5" id="KW-0472">Membrane</keyword>
<reference evidence="8" key="1">
    <citation type="submission" date="2016-10" db="EMBL/GenBank/DDBJ databases">
        <authorList>
            <person name="Varghese N."/>
            <person name="Submissions S."/>
        </authorList>
    </citation>
    <scope>NUCLEOTIDE SEQUENCE [LARGE SCALE GENOMIC DNA]</scope>
    <source>
        <strain evidence="8">CGMCC 1.10121</strain>
    </source>
</reference>
<dbReference type="RefSeq" id="WP_244531676.1">
    <property type="nucleotide sequence ID" value="NZ_FODV01000025.1"/>
</dbReference>
<feature type="transmembrane region" description="Helical" evidence="5">
    <location>
        <begin position="308"/>
        <end position="327"/>
    </location>
</feature>
<dbReference type="PANTHER" id="PTHR10846:SF8">
    <property type="entry name" value="INNER MEMBRANE PROTEIN YRBG"/>
    <property type="match status" value="1"/>
</dbReference>
<evidence type="ECO:0000313" key="8">
    <source>
        <dbReference type="Proteomes" id="UP000199126"/>
    </source>
</evidence>
<accession>A0A1H8W836</accession>